<dbReference type="STRING" id="1420916.AU14_00715"/>
<accession>W5YFG1</accession>
<dbReference type="InterPro" id="IPR049083">
    <property type="entry name" value="TACO1_YebC_N"/>
</dbReference>
<keyword evidence="5 6" id="KW-0804">Transcription</keyword>
<dbReference type="InterPro" id="IPR048300">
    <property type="entry name" value="TACO1_YebC-like_2nd/3rd_dom"/>
</dbReference>
<dbReference type="NCBIfam" id="TIGR01033">
    <property type="entry name" value="YebC/PmpR family DNA-binding transcriptional regulator"/>
    <property type="match status" value="1"/>
</dbReference>
<dbReference type="HAMAP" id="MF_00693">
    <property type="entry name" value="Transcrip_reg_TACO1"/>
    <property type="match status" value="1"/>
</dbReference>
<reference evidence="9 10" key="1">
    <citation type="journal article" date="2014" name="Genome Announc.">
        <title>Draft Genome Sequences of Marinobacter similis A3d10T and Marinobacter salarius R9SW1T.</title>
        <authorList>
            <person name="Ivanova E.P."/>
            <person name="Ng H.J."/>
            <person name="Webb H.K."/>
            <person name="Feng G."/>
            <person name="Oshima K."/>
            <person name="Hattori M."/>
            <person name="Ohkuma M."/>
            <person name="Sergeev A.F."/>
            <person name="Mikhailov V.V."/>
            <person name="Crawford R.J."/>
            <person name="Sawabe T."/>
        </authorList>
    </citation>
    <scope>NUCLEOTIDE SEQUENCE [LARGE SCALE GENOMIC DNA]</scope>
    <source>
        <strain evidence="9 10">A3d10</strain>
    </source>
</reference>
<dbReference type="EMBL" id="CP007151">
    <property type="protein sequence ID" value="AHI27730.1"/>
    <property type="molecule type" value="Genomic_DNA"/>
</dbReference>
<evidence type="ECO:0000256" key="1">
    <source>
        <dbReference type="ARBA" id="ARBA00008724"/>
    </source>
</evidence>
<feature type="domain" description="TACO1/YebC-like N-terminal" evidence="8">
    <location>
        <begin position="5"/>
        <end position="75"/>
    </location>
</feature>
<dbReference type="PANTHER" id="PTHR12532">
    <property type="entry name" value="TRANSLATIONAL ACTIVATOR OF CYTOCHROME C OXIDASE 1"/>
    <property type="match status" value="1"/>
</dbReference>
<evidence type="ECO:0000313" key="9">
    <source>
        <dbReference type="EMBL" id="AHI27730.1"/>
    </source>
</evidence>
<dbReference type="InterPro" id="IPR017856">
    <property type="entry name" value="Integrase-like_N"/>
</dbReference>
<evidence type="ECO:0000256" key="6">
    <source>
        <dbReference type="HAMAP-Rule" id="MF_00693"/>
    </source>
</evidence>
<evidence type="ECO:0000256" key="5">
    <source>
        <dbReference type="ARBA" id="ARBA00023163"/>
    </source>
</evidence>
<dbReference type="RefSeq" id="WP_041338183.1">
    <property type="nucleotide sequence ID" value="NZ_CP007151.1"/>
</dbReference>
<dbReference type="InterPro" id="IPR029072">
    <property type="entry name" value="YebC-like"/>
</dbReference>
<dbReference type="OrthoDB" id="9781053at2"/>
<comment type="similarity">
    <text evidence="1 6">Belongs to the TACO1 family.</text>
</comment>
<proteinExistence type="inferred from homology"/>
<feature type="domain" description="TACO1/YebC-like second and third" evidence="7">
    <location>
        <begin position="82"/>
        <end position="237"/>
    </location>
</feature>
<dbReference type="InterPro" id="IPR002876">
    <property type="entry name" value="Transcrip_reg_TACO1-like"/>
</dbReference>
<organism evidence="9 10">
    <name type="scientific">Marinobacter similis</name>
    <dbReference type="NCBI Taxonomy" id="1420916"/>
    <lineage>
        <taxon>Bacteria</taxon>
        <taxon>Pseudomonadati</taxon>
        <taxon>Pseudomonadota</taxon>
        <taxon>Gammaproteobacteria</taxon>
        <taxon>Pseudomonadales</taxon>
        <taxon>Marinobacteraceae</taxon>
        <taxon>Marinobacter</taxon>
    </lineage>
</organism>
<sequence length="247" mass="26688">MAGHSKWANIKHRKAAQDAKRGKIFTKIIRELSVAARQGGGNPDDNPRLRAVIDKALTANMKKDTIERAVERGAGGGDDSNYEELTYEGYGPGGVAVFVEAMTDNKNRTVAEIRHAFNKMGGNLGTDGSVAYLFSKQGIISYGPDVAEDSLLEAALEAGAEDLEAQEDGSFEIVTLPEEFLDVKDALVASGFKPDNAEVTMVPATRVELDRDGAETVLKLIDMLEDLDDVQNVYYNADISGDIMDSL</sequence>
<name>W5YFG1_9GAMM</name>
<dbReference type="PANTHER" id="PTHR12532:SF6">
    <property type="entry name" value="TRANSCRIPTIONAL REGULATORY PROTEIN YEBC-RELATED"/>
    <property type="match status" value="1"/>
</dbReference>
<dbReference type="AlphaFoldDB" id="W5YFG1"/>
<gene>
    <name evidence="9" type="ORF">AU14_00715</name>
</gene>
<keyword evidence="4 6" id="KW-0238">DNA-binding</keyword>
<dbReference type="SUPFAM" id="SSF75625">
    <property type="entry name" value="YebC-like"/>
    <property type="match status" value="1"/>
</dbReference>
<dbReference type="Gene3D" id="1.10.10.200">
    <property type="match status" value="1"/>
</dbReference>
<dbReference type="GO" id="GO:0006355">
    <property type="term" value="P:regulation of DNA-templated transcription"/>
    <property type="evidence" value="ECO:0007669"/>
    <property type="project" value="UniProtKB-UniRule"/>
</dbReference>
<dbReference type="NCBIfam" id="NF001030">
    <property type="entry name" value="PRK00110.1"/>
    <property type="match status" value="1"/>
</dbReference>
<dbReference type="InterPro" id="IPR026564">
    <property type="entry name" value="Transcrip_reg_TACO1-like_dom3"/>
</dbReference>
<evidence type="ECO:0000256" key="4">
    <source>
        <dbReference type="ARBA" id="ARBA00023125"/>
    </source>
</evidence>
<dbReference type="Pfam" id="PF20772">
    <property type="entry name" value="TACO1_YebC_N"/>
    <property type="match status" value="1"/>
</dbReference>
<keyword evidence="3 6" id="KW-0805">Transcription regulation</keyword>
<dbReference type="Proteomes" id="UP000061489">
    <property type="component" value="Chromosome"/>
</dbReference>
<comment type="subcellular location">
    <subcellularLocation>
        <location evidence="6">Cytoplasm</location>
    </subcellularLocation>
</comment>
<keyword evidence="10" id="KW-1185">Reference proteome</keyword>
<evidence type="ECO:0000259" key="7">
    <source>
        <dbReference type="Pfam" id="PF01709"/>
    </source>
</evidence>
<dbReference type="GO" id="GO:0003677">
    <property type="term" value="F:DNA binding"/>
    <property type="evidence" value="ECO:0007669"/>
    <property type="project" value="UniProtKB-UniRule"/>
</dbReference>
<dbReference type="GO" id="GO:0005829">
    <property type="term" value="C:cytosol"/>
    <property type="evidence" value="ECO:0007669"/>
    <property type="project" value="TreeGrafter"/>
</dbReference>
<evidence type="ECO:0000256" key="2">
    <source>
        <dbReference type="ARBA" id="ARBA00022490"/>
    </source>
</evidence>
<dbReference type="Pfam" id="PF01709">
    <property type="entry name" value="Transcrip_reg"/>
    <property type="match status" value="1"/>
</dbReference>
<dbReference type="FunFam" id="3.30.70.980:FF:000002">
    <property type="entry name" value="Probable transcriptional regulatory protein YebC"/>
    <property type="match status" value="1"/>
</dbReference>
<evidence type="ECO:0000313" key="10">
    <source>
        <dbReference type="Proteomes" id="UP000061489"/>
    </source>
</evidence>
<dbReference type="NCBIfam" id="NF009044">
    <property type="entry name" value="PRK12378.1"/>
    <property type="match status" value="1"/>
</dbReference>
<dbReference type="HOGENOM" id="CLU_062974_2_2_6"/>
<dbReference type="KEGG" id="msx:AU14_00715"/>
<evidence type="ECO:0000256" key="3">
    <source>
        <dbReference type="ARBA" id="ARBA00023015"/>
    </source>
</evidence>
<dbReference type="Gene3D" id="3.30.70.980">
    <property type="match status" value="2"/>
</dbReference>
<dbReference type="FunFam" id="1.10.10.200:FF:000001">
    <property type="entry name" value="Probable transcriptional regulatory protein YebC"/>
    <property type="match status" value="1"/>
</dbReference>
<protein>
    <recommendedName>
        <fullName evidence="6">Probable transcriptional regulatory protein AU14_00715</fullName>
    </recommendedName>
</protein>
<keyword evidence="2 6" id="KW-0963">Cytoplasm</keyword>
<evidence type="ECO:0000259" key="8">
    <source>
        <dbReference type="Pfam" id="PF20772"/>
    </source>
</evidence>